<dbReference type="GO" id="GO:0004396">
    <property type="term" value="F:hexokinase activity"/>
    <property type="evidence" value="ECO:0007669"/>
    <property type="project" value="TreeGrafter"/>
</dbReference>
<dbReference type="PROSITE" id="PS01125">
    <property type="entry name" value="ROK"/>
    <property type="match status" value="1"/>
</dbReference>
<reference evidence="1 2" key="1">
    <citation type="submission" date="2017-08" db="EMBL/GenBank/DDBJ databases">
        <title>Infants hospitalized years apart are colonized by the same room-sourced microbial strains.</title>
        <authorList>
            <person name="Brooks B."/>
            <person name="Olm M.R."/>
            <person name="Firek B.A."/>
            <person name="Baker R."/>
            <person name="Thomas B.C."/>
            <person name="Morowitz M.J."/>
            <person name="Banfield J.F."/>
        </authorList>
    </citation>
    <scope>NUCLEOTIDE SEQUENCE [LARGE SCALE GENOMIC DNA]</scope>
    <source>
        <strain evidence="1">S2_005_002_R2_34</strain>
    </source>
</reference>
<organism evidence="1 2">
    <name type="scientific">Rhodovulum sulfidophilum</name>
    <name type="common">Rhodobacter sulfidophilus</name>
    <dbReference type="NCBI Taxonomy" id="35806"/>
    <lineage>
        <taxon>Bacteria</taxon>
        <taxon>Pseudomonadati</taxon>
        <taxon>Pseudomonadota</taxon>
        <taxon>Alphaproteobacteria</taxon>
        <taxon>Rhodobacterales</taxon>
        <taxon>Paracoccaceae</taxon>
        <taxon>Rhodovulum</taxon>
    </lineage>
</organism>
<proteinExistence type="predicted"/>
<comment type="caution">
    <text evidence="1">The sequence shown here is derived from an EMBL/GenBank/DDBJ whole genome shotgun (WGS) entry which is preliminary data.</text>
</comment>
<dbReference type="InterPro" id="IPR043129">
    <property type="entry name" value="ATPase_NBD"/>
</dbReference>
<dbReference type="InterPro" id="IPR000600">
    <property type="entry name" value="ROK"/>
</dbReference>
<dbReference type="Proteomes" id="UP000249185">
    <property type="component" value="Unassembled WGS sequence"/>
</dbReference>
<evidence type="ECO:0000313" key="1">
    <source>
        <dbReference type="EMBL" id="PZQ52413.1"/>
    </source>
</evidence>
<sequence length="300" mass="31093">MRMGVDYGGTKIEGILLAADGTERARARVATPRFDYEGGLRAIKDLMGQLEAMAGGVVASVGIGVPGSVDRDTGHVSMGNSVWLHGRDLRGDLAQALQKPVRIANDANCFALSEAVDGGGAGARVVFGVILGTGVGGGIVVNGKLIEGVNAIGGEWGHIPLPAPLDDERPGPLCSCGVPGHTEAWLSGPSLAADFARRAGLAPGEGPKPAEILALAEAGDTVAEETLLRFEDRLGRSLALIVNVLDPDVIVLGGGLSNIERFYRTVPPRMKAHVFGDKFLTRLARNVHGDSSGVRGAAWL</sequence>
<protein>
    <recommendedName>
        <fullName evidence="3">ROK family protein</fullName>
    </recommendedName>
</protein>
<evidence type="ECO:0000313" key="2">
    <source>
        <dbReference type="Proteomes" id="UP000249185"/>
    </source>
</evidence>
<dbReference type="InterPro" id="IPR049874">
    <property type="entry name" value="ROK_cs"/>
</dbReference>
<dbReference type="EMBL" id="QFPW01000001">
    <property type="protein sequence ID" value="PZQ52413.1"/>
    <property type="molecule type" value="Genomic_DNA"/>
</dbReference>
<dbReference type="AlphaFoldDB" id="A0A2W5QCC1"/>
<evidence type="ECO:0008006" key="3">
    <source>
        <dbReference type="Google" id="ProtNLM"/>
    </source>
</evidence>
<name>A0A2W5QCC1_RHOSU</name>
<dbReference type="SUPFAM" id="SSF53067">
    <property type="entry name" value="Actin-like ATPase domain"/>
    <property type="match status" value="1"/>
</dbReference>
<dbReference type="PANTHER" id="PTHR18964">
    <property type="entry name" value="ROK (REPRESSOR, ORF, KINASE) FAMILY"/>
    <property type="match status" value="1"/>
</dbReference>
<accession>A0A2W5QCC1</accession>
<dbReference type="Gene3D" id="3.30.420.40">
    <property type="match status" value="2"/>
</dbReference>
<dbReference type="PANTHER" id="PTHR18964:SF174">
    <property type="entry name" value="D-ALLOSE KINASE-RELATED"/>
    <property type="match status" value="1"/>
</dbReference>
<gene>
    <name evidence="1" type="ORF">DI556_01785</name>
</gene>
<dbReference type="Pfam" id="PF00480">
    <property type="entry name" value="ROK"/>
    <property type="match status" value="1"/>
</dbReference>